<dbReference type="EMBL" id="MHSK01000011">
    <property type="protein sequence ID" value="OHA42481.1"/>
    <property type="molecule type" value="Genomic_DNA"/>
</dbReference>
<comment type="caution">
    <text evidence="1">The sequence shown here is derived from an EMBL/GenBank/DDBJ whole genome shotgun (WGS) entry which is preliminary data.</text>
</comment>
<proteinExistence type="predicted"/>
<name>A0A1G2P4I6_9BACT</name>
<dbReference type="AlphaFoldDB" id="A0A1G2P4I6"/>
<evidence type="ECO:0000313" key="2">
    <source>
        <dbReference type="Proteomes" id="UP000177269"/>
    </source>
</evidence>
<gene>
    <name evidence="1" type="ORF">A3G52_04715</name>
</gene>
<organism evidence="1 2">
    <name type="scientific">Candidatus Taylorbacteria bacterium RIFCSPLOWO2_12_FULL_43_20</name>
    <dbReference type="NCBI Taxonomy" id="1802332"/>
    <lineage>
        <taxon>Bacteria</taxon>
        <taxon>Candidatus Tayloriibacteriota</taxon>
    </lineage>
</organism>
<protein>
    <submittedName>
        <fullName evidence="1">Uncharacterized protein</fullName>
    </submittedName>
</protein>
<reference evidence="1 2" key="1">
    <citation type="journal article" date="2016" name="Nat. Commun.">
        <title>Thousands of microbial genomes shed light on interconnected biogeochemical processes in an aquifer system.</title>
        <authorList>
            <person name="Anantharaman K."/>
            <person name="Brown C.T."/>
            <person name="Hug L.A."/>
            <person name="Sharon I."/>
            <person name="Castelle C.J."/>
            <person name="Probst A.J."/>
            <person name="Thomas B.C."/>
            <person name="Singh A."/>
            <person name="Wilkins M.J."/>
            <person name="Karaoz U."/>
            <person name="Brodie E.L."/>
            <person name="Williams K.H."/>
            <person name="Hubbard S.S."/>
            <person name="Banfield J.F."/>
        </authorList>
    </citation>
    <scope>NUCLEOTIDE SEQUENCE [LARGE SCALE GENOMIC DNA]</scope>
</reference>
<sequence length="90" mass="10151">MVSIFLNFYQEDFLTPGIIPSLANSLKQILHKSKSLIKPLFLPHLKHLLTTLEANFGGFCDLAITDFFAINNFLTPHCRCGVSIDEKQLT</sequence>
<dbReference type="Proteomes" id="UP000177269">
    <property type="component" value="Unassembled WGS sequence"/>
</dbReference>
<evidence type="ECO:0000313" key="1">
    <source>
        <dbReference type="EMBL" id="OHA42481.1"/>
    </source>
</evidence>
<accession>A0A1G2P4I6</accession>